<dbReference type="AlphaFoldDB" id="A0A2W4R0T4"/>
<evidence type="ECO:0000313" key="1">
    <source>
        <dbReference type="EMBL" id="PZN73778.1"/>
    </source>
</evidence>
<accession>A0A2W4R0T4</accession>
<name>A0A2W4R0T4_9GAMM</name>
<protein>
    <submittedName>
        <fullName evidence="1">Uncharacterized protein</fullName>
    </submittedName>
</protein>
<reference evidence="1 2" key="1">
    <citation type="journal article" date="2018" name="Aquat. Microb. Ecol.">
        <title>Gammaproteobacterial methanotrophs dominate.</title>
        <authorList>
            <person name="Rissanen A.J."/>
            <person name="Saarenheimo J."/>
            <person name="Tiirola M."/>
            <person name="Peura S."/>
            <person name="Aalto S.L."/>
            <person name="Karvinen A."/>
            <person name="Nykanen H."/>
        </authorList>
    </citation>
    <scope>NUCLEOTIDE SEQUENCE [LARGE SCALE GENOMIC DNA]</scope>
    <source>
        <strain evidence="1">AMbin10</strain>
    </source>
</reference>
<organism evidence="1 2">
    <name type="scientific">Candidatus Methylumidiphilus alinenensis</name>
    <dbReference type="NCBI Taxonomy" id="2202197"/>
    <lineage>
        <taxon>Bacteria</taxon>
        <taxon>Pseudomonadati</taxon>
        <taxon>Pseudomonadota</taxon>
        <taxon>Gammaproteobacteria</taxon>
        <taxon>Methylococcales</taxon>
        <taxon>Candidatus Methylumidiphilus</taxon>
    </lineage>
</organism>
<dbReference type="EMBL" id="QJPH01000446">
    <property type="protein sequence ID" value="PZN73778.1"/>
    <property type="molecule type" value="Genomic_DNA"/>
</dbReference>
<comment type="caution">
    <text evidence="1">The sequence shown here is derived from an EMBL/GenBank/DDBJ whole genome shotgun (WGS) entry which is preliminary data.</text>
</comment>
<evidence type="ECO:0000313" key="2">
    <source>
        <dbReference type="Proteomes" id="UP000249396"/>
    </source>
</evidence>
<gene>
    <name evidence="1" type="ORF">DM484_22240</name>
</gene>
<sequence length="70" mass="7719">MMALLAQNEAGRDLQSRPGLFVQGSSFLPGTKRCGRDGMSRPAKHLHNRLVTVHGLDFGIPAEMTGFQYF</sequence>
<proteinExistence type="predicted"/>
<dbReference type="Proteomes" id="UP000249396">
    <property type="component" value="Unassembled WGS sequence"/>
</dbReference>